<protein>
    <submittedName>
        <fullName evidence="2">Uncharacterized protein</fullName>
    </submittedName>
</protein>
<organism evidence="2 3">
    <name type="scientific">Vicia faba</name>
    <name type="common">Broad bean</name>
    <name type="synonym">Faba vulgaris</name>
    <dbReference type="NCBI Taxonomy" id="3906"/>
    <lineage>
        <taxon>Eukaryota</taxon>
        <taxon>Viridiplantae</taxon>
        <taxon>Streptophyta</taxon>
        <taxon>Embryophyta</taxon>
        <taxon>Tracheophyta</taxon>
        <taxon>Spermatophyta</taxon>
        <taxon>Magnoliopsida</taxon>
        <taxon>eudicotyledons</taxon>
        <taxon>Gunneridae</taxon>
        <taxon>Pentapetalae</taxon>
        <taxon>rosids</taxon>
        <taxon>fabids</taxon>
        <taxon>Fabales</taxon>
        <taxon>Fabaceae</taxon>
        <taxon>Papilionoideae</taxon>
        <taxon>50 kb inversion clade</taxon>
        <taxon>NPAAA clade</taxon>
        <taxon>Hologalegina</taxon>
        <taxon>IRL clade</taxon>
        <taxon>Fabeae</taxon>
        <taxon>Vicia</taxon>
    </lineage>
</organism>
<feature type="compositionally biased region" description="Basic and acidic residues" evidence="1">
    <location>
        <begin position="1"/>
        <end position="14"/>
    </location>
</feature>
<proteinExistence type="predicted"/>
<reference evidence="2 3" key="1">
    <citation type="submission" date="2023-01" db="EMBL/GenBank/DDBJ databases">
        <authorList>
            <person name="Kreplak J."/>
        </authorList>
    </citation>
    <scope>NUCLEOTIDE SEQUENCE [LARGE SCALE GENOMIC DNA]</scope>
</reference>
<name>A0AAV1BCZ3_VICFA</name>
<dbReference type="AlphaFoldDB" id="A0AAV1BCZ3"/>
<feature type="region of interest" description="Disordered" evidence="1">
    <location>
        <begin position="1"/>
        <end position="39"/>
    </location>
</feature>
<evidence type="ECO:0000256" key="1">
    <source>
        <dbReference type="SAM" id="MobiDB-lite"/>
    </source>
</evidence>
<dbReference type="EMBL" id="OX451741">
    <property type="protein sequence ID" value="CAI8619407.1"/>
    <property type="molecule type" value="Genomic_DNA"/>
</dbReference>
<gene>
    <name evidence="2" type="ORF">VFH_VI169320</name>
</gene>
<evidence type="ECO:0000313" key="2">
    <source>
        <dbReference type="EMBL" id="CAI8619407.1"/>
    </source>
</evidence>
<dbReference type="Proteomes" id="UP001157006">
    <property type="component" value="Chromosome 6"/>
</dbReference>
<sequence>MERLKEKVKGHVNVEENEDGEDNKSSEDSLNGIHFEDNEEERMHDFDEDMGEGAGTSGMDNGDGTCQMDNGQGIHKGLTTTEMQREHVIEDDYITYELDSGTDDDSDDGRPLVIRFNEHENLRKEFKFKVGMEFSSLKQFKKVVLEHNVLNGRDVRFSRIDETRVVVDKLKNNSGMKLNEVVADVRLGFAIEITRCRAFKTRQLARKVVEGDSAKKDSMLWSYGVELRRAS</sequence>
<keyword evidence="3" id="KW-1185">Reference proteome</keyword>
<accession>A0AAV1BCZ3</accession>
<evidence type="ECO:0000313" key="3">
    <source>
        <dbReference type="Proteomes" id="UP001157006"/>
    </source>
</evidence>